<accession>A0A9P7NBI5</accession>
<gene>
    <name evidence="3" type="ORF">E4U43_008641</name>
</gene>
<dbReference type="SUPFAM" id="SSF54427">
    <property type="entry name" value="NTF2-like"/>
    <property type="match status" value="1"/>
</dbReference>
<sequence length="172" mass="18666">MALPASLPGLTQIEAIKDALYRVLAGFDRNDPDMFSSAIAEGDHVTMELHDGSGMPPFKGRSAILTDVFGFVSSLDTTHMASNVRVLARDDNKASLNCFVSAQHAPAGRGREPTGPKYHVGVEFEMHLVRDAADGLWKIEMWIARTLWANGDADVMKPPTKSTESAEEKLGP</sequence>
<dbReference type="Gene3D" id="3.10.450.50">
    <property type="match status" value="1"/>
</dbReference>
<keyword evidence="4" id="KW-1185">Reference proteome</keyword>
<dbReference type="AlphaFoldDB" id="A0A9P7NBI5"/>
<dbReference type="EMBL" id="SRPW01000970">
    <property type="protein sequence ID" value="KAG6010072.1"/>
    <property type="molecule type" value="Genomic_DNA"/>
</dbReference>
<evidence type="ECO:0000313" key="3">
    <source>
        <dbReference type="EMBL" id="KAG6010072.1"/>
    </source>
</evidence>
<comment type="caution">
    <text evidence="3">The sequence shown here is derived from an EMBL/GenBank/DDBJ whole genome shotgun (WGS) entry which is preliminary data.</text>
</comment>
<dbReference type="OrthoDB" id="2148716at2759"/>
<organism evidence="3 4">
    <name type="scientific">Claviceps pusilla</name>
    <dbReference type="NCBI Taxonomy" id="123648"/>
    <lineage>
        <taxon>Eukaryota</taxon>
        <taxon>Fungi</taxon>
        <taxon>Dikarya</taxon>
        <taxon>Ascomycota</taxon>
        <taxon>Pezizomycotina</taxon>
        <taxon>Sordariomycetes</taxon>
        <taxon>Hypocreomycetidae</taxon>
        <taxon>Hypocreales</taxon>
        <taxon>Clavicipitaceae</taxon>
        <taxon>Claviceps</taxon>
    </lineage>
</organism>
<reference evidence="3" key="1">
    <citation type="journal article" date="2020" name="bioRxiv">
        <title>Whole genome comparisons of ergot fungi reveals the divergence and evolution of species within the genus Claviceps are the result of varying mechanisms driving genome evolution and host range expansion.</title>
        <authorList>
            <person name="Wyka S.A."/>
            <person name="Mondo S.J."/>
            <person name="Liu M."/>
            <person name="Dettman J."/>
            <person name="Nalam V."/>
            <person name="Broders K.D."/>
        </authorList>
    </citation>
    <scope>NUCLEOTIDE SEQUENCE</scope>
    <source>
        <strain evidence="3">CCC 602</strain>
    </source>
</reference>
<name>A0A9P7NBI5_9HYPO</name>
<evidence type="ECO:0000259" key="2">
    <source>
        <dbReference type="Pfam" id="PF13577"/>
    </source>
</evidence>
<dbReference type="Proteomes" id="UP000748025">
    <property type="component" value="Unassembled WGS sequence"/>
</dbReference>
<dbReference type="Pfam" id="PF13577">
    <property type="entry name" value="SnoaL_4"/>
    <property type="match status" value="1"/>
</dbReference>
<feature type="region of interest" description="Disordered" evidence="1">
    <location>
        <begin position="153"/>
        <end position="172"/>
    </location>
</feature>
<feature type="domain" description="SnoaL-like" evidence="2">
    <location>
        <begin position="10"/>
        <end position="140"/>
    </location>
</feature>
<evidence type="ECO:0000313" key="4">
    <source>
        <dbReference type="Proteomes" id="UP000748025"/>
    </source>
</evidence>
<dbReference type="InterPro" id="IPR037401">
    <property type="entry name" value="SnoaL-like"/>
</dbReference>
<proteinExistence type="predicted"/>
<dbReference type="InterPro" id="IPR032710">
    <property type="entry name" value="NTF2-like_dom_sf"/>
</dbReference>
<protein>
    <recommendedName>
        <fullName evidence="2">SnoaL-like domain-containing protein</fullName>
    </recommendedName>
</protein>
<evidence type="ECO:0000256" key="1">
    <source>
        <dbReference type="SAM" id="MobiDB-lite"/>
    </source>
</evidence>